<organism evidence="2 3">
    <name type="scientific">Catenuloplanes atrovinosus</name>
    <dbReference type="NCBI Taxonomy" id="137266"/>
    <lineage>
        <taxon>Bacteria</taxon>
        <taxon>Bacillati</taxon>
        <taxon>Actinomycetota</taxon>
        <taxon>Actinomycetes</taxon>
        <taxon>Micromonosporales</taxon>
        <taxon>Micromonosporaceae</taxon>
        <taxon>Catenuloplanes</taxon>
    </lineage>
</organism>
<gene>
    <name evidence="2" type="ORF">J2S41_000536</name>
</gene>
<evidence type="ECO:0000313" key="2">
    <source>
        <dbReference type="EMBL" id="MDR7273758.1"/>
    </source>
</evidence>
<reference evidence="2" key="1">
    <citation type="submission" date="2023-07" db="EMBL/GenBank/DDBJ databases">
        <title>Sequencing the genomes of 1000 actinobacteria strains.</title>
        <authorList>
            <person name="Klenk H.-P."/>
        </authorList>
    </citation>
    <scope>NUCLEOTIDE SEQUENCE</scope>
    <source>
        <strain evidence="2">DSM 44707</strain>
    </source>
</reference>
<dbReference type="Pfam" id="PF04480">
    <property type="entry name" value="DUF559"/>
    <property type="match status" value="1"/>
</dbReference>
<dbReference type="AlphaFoldDB" id="A0AAE3YH10"/>
<keyword evidence="3" id="KW-1185">Reference proteome</keyword>
<dbReference type="RefSeq" id="WP_310362590.1">
    <property type="nucleotide sequence ID" value="NZ_JAVDYB010000001.1"/>
</dbReference>
<dbReference type="Proteomes" id="UP001183643">
    <property type="component" value="Unassembled WGS sequence"/>
</dbReference>
<evidence type="ECO:0000259" key="1">
    <source>
        <dbReference type="Pfam" id="PF04480"/>
    </source>
</evidence>
<dbReference type="InterPro" id="IPR007569">
    <property type="entry name" value="DUF559"/>
</dbReference>
<dbReference type="Gene3D" id="3.40.960.10">
    <property type="entry name" value="VSR Endonuclease"/>
    <property type="match status" value="1"/>
</dbReference>
<dbReference type="SUPFAM" id="SSF52980">
    <property type="entry name" value="Restriction endonuclease-like"/>
    <property type="match status" value="1"/>
</dbReference>
<dbReference type="EMBL" id="JAVDYB010000001">
    <property type="protein sequence ID" value="MDR7273758.1"/>
    <property type="molecule type" value="Genomic_DNA"/>
</dbReference>
<sequence>MTRTSSAPHRLGLAPFRGSHATAADLVTRRQLQSPRWHRLFHDIYVRASEYTPDDHRMWCAAAALTLPAGGVISGPSAVFLWGAGSPPRGSAVTVTIPPSCSLRVQRGLKVSRGKLLPEDLDSISGLPVTSPGRTAFDAGRLPDRRRAIMALDALLHRRLVTIEQLTALATARHGWRGVALFTTRLAEAEPLTESPMETLLRLLITDAGLPRPVAQHKILISRGAAPLRVDLAYPTLRIAIEYEGDHHRQRSVFRHDIARQRRLEEAGWLVLRFTADDVLRTPADTIRAITAALRRRRRPH</sequence>
<protein>
    <recommendedName>
        <fullName evidence="1">DUF559 domain-containing protein</fullName>
    </recommendedName>
</protein>
<proteinExistence type="predicted"/>
<accession>A0AAE3YH10</accession>
<name>A0AAE3YH10_9ACTN</name>
<comment type="caution">
    <text evidence="2">The sequence shown here is derived from an EMBL/GenBank/DDBJ whole genome shotgun (WGS) entry which is preliminary data.</text>
</comment>
<feature type="domain" description="DUF559" evidence="1">
    <location>
        <begin position="230"/>
        <end position="294"/>
    </location>
</feature>
<evidence type="ECO:0000313" key="3">
    <source>
        <dbReference type="Proteomes" id="UP001183643"/>
    </source>
</evidence>
<dbReference type="InterPro" id="IPR011335">
    <property type="entry name" value="Restrct_endonuc-II-like"/>
</dbReference>